<dbReference type="AlphaFoldDB" id="A0A2G1BWG7"/>
<reference evidence="2 5" key="3">
    <citation type="submission" date="2023-07" db="EMBL/GenBank/DDBJ databases">
        <title>Genome content predicts the carbon catabolic preferences of heterotrophic bacteria.</title>
        <authorList>
            <person name="Gralka M."/>
        </authorList>
    </citation>
    <scope>NUCLEOTIDE SEQUENCE [LARGE SCALE GENOMIC DNA]</scope>
    <source>
        <strain evidence="2 5">4G03</strain>
    </source>
</reference>
<keyword evidence="5" id="KW-1185">Reference proteome</keyword>
<evidence type="ECO:0000256" key="1">
    <source>
        <dbReference type="SAM" id="Phobius"/>
    </source>
</evidence>
<feature type="transmembrane region" description="Helical" evidence="1">
    <location>
        <begin position="103"/>
        <end position="132"/>
    </location>
</feature>
<feature type="transmembrane region" description="Helical" evidence="1">
    <location>
        <begin position="421"/>
        <end position="440"/>
    </location>
</feature>
<dbReference type="EMBL" id="JAUYVU010000001">
    <property type="protein sequence ID" value="MDP2540167.1"/>
    <property type="molecule type" value="Genomic_DNA"/>
</dbReference>
<evidence type="ECO:0000313" key="5">
    <source>
        <dbReference type="Proteomes" id="UP001242342"/>
    </source>
</evidence>
<evidence type="ECO:0000313" key="4">
    <source>
        <dbReference type="Proteomes" id="UP000222163"/>
    </source>
</evidence>
<reference evidence="3 4" key="1">
    <citation type="journal article" date="2016" name="Nat. Commun.">
        <title>Microbial interactions lead to rapid micro-scale successions on model marine particles.</title>
        <authorList>
            <person name="Datta M.S."/>
            <person name="Sliwerska E."/>
            <person name="Gore J."/>
            <person name="Polz M.F."/>
            <person name="Cordero O.X."/>
        </authorList>
    </citation>
    <scope>NUCLEOTIDE SEQUENCE [LARGE SCALE GENOMIC DNA]</scope>
    <source>
        <strain evidence="3 4">4G03</strain>
    </source>
</reference>
<evidence type="ECO:0000313" key="2">
    <source>
        <dbReference type="EMBL" id="MDP2540167.1"/>
    </source>
</evidence>
<evidence type="ECO:0000313" key="3">
    <source>
        <dbReference type="EMBL" id="PHN98338.1"/>
    </source>
</evidence>
<keyword evidence="1" id="KW-0812">Transmembrane</keyword>
<feature type="transmembrane region" description="Helical" evidence="1">
    <location>
        <begin position="202"/>
        <end position="221"/>
    </location>
</feature>
<feature type="transmembrane region" description="Helical" evidence="1">
    <location>
        <begin position="62"/>
        <end position="82"/>
    </location>
</feature>
<protein>
    <submittedName>
        <fullName evidence="2">DUF5687 family protein</fullName>
    </submittedName>
</protein>
<organism evidence="3 4">
    <name type="scientific">Tenacibaculum discolor</name>
    <dbReference type="NCBI Taxonomy" id="361581"/>
    <lineage>
        <taxon>Bacteria</taxon>
        <taxon>Pseudomonadati</taxon>
        <taxon>Bacteroidota</taxon>
        <taxon>Flavobacteriia</taxon>
        <taxon>Flavobacteriales</taxon>
        <taxon>Flavobacteriaceae</taxon>
        <taxon>Tenacibaculum</taxon>
    </lineage>
</organism>
<feature type="transmembrane region" description="Helical" evidence="1">
    <location>
        <begin position="23"/>
        <end position="50"/>
    </location>
</feature>
<proteinExistence type="predicted"/>
<dbReference type="Proteomes" id="UP001242342">
    <property type="component" value="Unassembled WGS sequence"/>
</dbReference>
<name>A0A2G1BWG7_9FLAO</name>
<keyword evidence="1" id="KW-1133">Transmembrane helix</keyword>
<feature type="transmembrane region" description="Helical" evidence="1">
    <location>
        <begin position="304"/>
        <end position="327"/>
    </location>
</feature>
<dbReference type="Pfam" id="PF18940">
    <property type="entry name" value="DUF5687"/>
    <property type="match status" value="1"/>
</dbReference>
<feature type="transmembrane region" description="Helical" evidence="1">
    <location>
        <begin position="375"/>
        <end position="400"/>
    </location>
</feature>
<sequence length="490" mass="56739">MIAHFFKLEWKQFFRSSYFGKSIALKIVMGFFALYMLVSFLMIGIGGYFFIKKEYPNTDPLFFVNGFLIFLLLGDLVFRYLMQKLPVLNIKPFLNLPVKKEKLVHFVLGKSALSFFNIMPLFFYVPFSIVLIGEGYDIIGVLGWLFLMLMLVLSANYVNFLINKNNYALGVMIAVLGVLFFANKYQLFNVSDIFAPVFQSVYNFPALALIGVVLLIGLYYVNFKLLREKVYLDDAIKSKEEVAKESNLSFVDRLGDVAPFIKNDIRQIWRNKRTKTVFFMSFLFLFYGTIFFGEETYREKMPAFLVFAAIFVTGGFTLNYGQFIPAWDSEYYKMLMSQNIRYRKFLESKWYLMVVVSGVLYLLSIPYVYFYGLDIFLMITAGAIFNIGFNSLFLLFAGSFNRKRIDLNKSGFSNYQGTSATQFLIIIPIMGIPMFLFWIFNKFVSFNAGVLAIAIAGVLALAFKNYFMNFIEKRYIKSKYAVIHAFSQKS</sequence>
<feature type="transmembrane region" description="Helical" evidence="1">
    <location>
        <begin position="276"/>
        <end position="292"/>
    </location>
</feature>
<feature type="transmembrane region" description="Helical" evidence="1">
    <location>
        <begin position="165"/>
        <end position="182"/>
    </location>
</feature>
<feature type="transmembrane region" description="Helical" evidence="1">
    <location>
        <begin position="138"/>
        <end position="158"/>
    </location>
</feature>
<dbReference type="InterPro" id="IPR043742">
    <property type="entry name" value="DUF5687"/>
</dbReference>
<accession>A0A2G1BWG7</accession>
<dbReference type="EMBL" id="PDUU01000004">
    <property type="protein sequence ID" value="PHN98338.1"/>
    <property type="molecule type" value="Genomic_DNA"/>
</dbReference>
<dbReference type="RefSeq" id="WP_099215237.1">
    <property type="nucleotide sequence ID" value="NZ_JAUYVU010000001.1"/>
</dbReference>
<dbReference type="Proteomes" id="UP000222163">
    <property type="component" value="Unassembled WGS sequence"/>
</dbReference>
<feature type="transmembrane region" description="Helical" evidence="1">
    <location>
        <begin position="446"/>
        <end position="467"/>
    </location>
</feature>
<reference evidence="3" key="2">
    <citation type="submission" date="2017-10" db="EMBL/GenBank/DDBJ databases">
        <authorList>
            <person name="Enke T.N."/>
            <person name="Cordero O.X."/>
        </authorList>
    </citation>
    <scope>NUCLEOTIDE SEQUENCE</scope>
    <source>
        <strain evidence="3">4G03</strain>
    </source>
</reference>
<comment type="caution">
    <text evidence="3">The sequence shown here is derived from an EMBL/GenBank/DDBJ whole genome shotgun (WGS) entry which is preliminary data.</text>
</comment>
<gene>
    <name evidence="3" type="ORF">CSC81_06845</name>
    <name evidence="2" type="ORF">Q8W23_01630</name>
</gene>
<keyword evidence="1" id="KW-0472">Membrane</keyword>
<feature type="transmembrane region" description="Helical" evidence="1">
    <location>
        <begin position="348"/>
        <end position="369"/>
    </location>
</feature>